<proteinExistence type="predicted"/>
<protein>
    <submittedName>
        <fullName evidence="1">Uncharacterized protein</fullName>
    </submittedName>
</protein>
<accession>A0AAD9FUL0</accession>
<dbReference type="EMBL" id="JAODAN010000002">
    <property type="protein sequence ID" value="KAK1926550.1"/>
    <property type="molecule type" value="Genomic_DNA"/>
</dbReference>
<keyword evidence="2" id="KW-1185">Reference proteome</keyword>
<dbReference type="AlphaFoldDB" id="A0AAD9FUL0"/>
<evidence type="ECO:0000313" key="1">
    <source>
        <dbReference type="EMBL" id="KAK1926550.1"/>
    </source>
</evidence>
<sequence length="190" mass="21258">MARPLPPLSDPQPTSTIQAHGQIRGWLEYVTSSNPYVQVDWGVYQTVLDWTGRDDYRRIVEEVLKRRLASDGVSAYKAVILAQALPITSLVNLLGDLQPHTKPKDGAPLTQLNAIASSLSERAAAHKAEEEATKTEEEAKTAWETWCGVYGRPMGAHSWRGLPPEVEWGNWGLVWVPAQEWWMAKEQDKG</sequence>
<dbReference type="Proteomes" id="UP001182556">
    <property type="component" value="Unassembled WGS sequence"/>
</dbReference>
<comment type="caution">
    <text evidence="1">The sequence shown here is derived from an EMBL/GenBank/DDBJ whole genome shotgun (WGS) entry which is preliminary data.</text>
</comment>
<evidence type="ECO:0000313" key="2">
    <source>
        <dbReference type="Proteomes" id="UP001182556"/>
    </source>
</evidence>
<name>A0AAD9FUL0_PAPLA</name>
<gene>
    <name evidence="1" type="ORF">DB88DRAFT_482261</name>
</gene>
<organism evidence="1 2">
    <name type="scientific">Papiliotrema laurentii</name>
    <name type="common">Cryptococcus laurentii</name>
    <dbReference type="NCBI Taxonomy" id="5418"/>
    <lineage>
        <taxon>Eukaryota</taxon>
        <taxon>Fungi</taxon>
        <taxon>Dikarya</taxon>
        <taxon>Basidiomycota</taxon>
        <taxon>Agaricomycotina</taxon>
        <taxon>Tremellomycetes</taxon>
        <taxon>Tremellales</taxon>
        <taxon>Rhynchogastremaceae</taxon>
        <taxon>Papiliotrema</taxon>
    </lineage>
</organism>
<reference evidence="1" key="1">
    <citation type="submission" date="2023-02" db="EMBL/GenBank/DDBJ databases">
        <title>Identification and recombinant expression of a fungal hydrolase from Papiliotrema laurentii that hydrolyzes apple cutin and clears colloidal polyester polyurethane.</title>
        <authorList>
            <consortium name="DOE Joint Genome Institute"/>
            <person name="Roman V.A."/>
            <person name="Bojanowski C."/>
            <person name="Crable B.R."/>
            <person name="Wagner D.N."/>
            <person name="Hung C.S."/>
            <person name="Nadeau L.J."/>
            <person name="Schratz L."/>
            <person name="Haridas S."/>
            <person name="Pangilinan J."/>
            <person name="Lipzen A."/>
            <person name="Na H."/>
            <person name="Yan M."/>
            <person name="Ng V."/>
            <person name="Grigoriev I.V."/>
            <person name="Spatafora J.W."/>
            <person name="Barlow D."/>
            <person name="Biffinger J."/>
            <person name="Kelley-Loughnane N."/>
            <person name="Varaljay V.A."/>
            <person name="Crookes-Goodson W.J."/>
        </authorList>
    </citation>
    <scope>NUCLEOTIDE SEQUENCE</scope>
    <source>
        <strain evidence="1">5307AH</strain>
    </source>
</reference>